<sequence>MGRIIDFSTSCPWQLYTFSLLHLIASFFLFIFDACYLLFPTKEGSCVESELVLSRLLAICLLYVAVLYSILTYHNKRFQDKITRLSNFALHSAVALLCSVIYAGNVNHGGFERGWMHWGDMLTMLLLVGILMARVSEDGAAWANKNSLGVLGGMGINCKTLLLFFVGLTVVKLLVLTDLIDPQGLVLAEAVKMTKLATYMWSFVAVSVLEILFALIFALLYDDEASHELMVLAIAFMTLVAVGSLYPVTKYMGGWYDFSNNAIWIKLGVVLGICAVSIVGGRMTGSGGGRHGGYTGVGEGASLNV</sequence>
<proteinExistence type="predicted"/>
<feature type="transmembrane region" description="Helical" evidence="1">
    <location>
        <begin position="20"/>
        <end position="39"/>
    </location>
</feature>
<feature type="transmembrane region" description="Helical" evidence="1">
    <location>
        <begin position="196"/>
        <end position="220"/>
    </location>
</feature>
<feature type="transmembrane region" description="Helical" evidence="1">
    <location>
        <begin position="156"/>
        <end position="176"/>
    </location>
</feature>
<keyword evidence="1" id="KW-0472">Membrane</keyword>
<dbReference type="EMBL" id="HBEJ01001818">
    <property type="protein sequence ID" value="CAD8360689.1"/>
    <property type="molecule type" value="Transcribed_RNA"/>
</dbReference>
<keyword evidence="1" id="KW-1133">Transmembrane helix</keyword>
<accession>A0A7S0AEA2</accession>
<feature type="transmembrane region" description="Helical" evidence="1">
    <location>
        <begin position="51"/>
        <end position="73"/>
    </location>
</feature>
<protein>
    <submittedName>
        <fullName evidence="2">Uncharacterized protein</fullName>
    </submittedName>
</protein>
<name>A0A7S0AEA2_9STRA</name>
<feature type="transmembrane region" description="Helical" evidence="1">
    <location>
        <begin position="261"/>
        <end position="281"/>
    </location>
</feature>
<reference evidence="2" key="1">
    <citation type="submission" date="2021-01" db="EMBL/GenBank/DDBJ databases">
        <authorList>
            <person name="Corre E."/>
            <person name="Pelletier E."/>
            <person name="Niang G."/>
            <person name="Scheremetjew M."/>
            <person name="Finn R."/>
            <person name="Kale V."/>
            <person name="Holt S."/>
            <person name="Cochrane G."/>
            <person name="Meng A."/>
            <person name="Brown T."/>
            <person name="Cohen L."/>
        </authorList>
    </citation>
    <scope>NUCLEOTIDE SEQUENCE</scope>
    <source>
        <strain evidence="2">CCMP3303</strain>
    </source>
</reference>
<evidence type="ECO:0000313" key="2">
    <source>
        <dbReference type="EMBL" id="CAD8360689.1"/>
    </source>
</evidence>
<organism evidence="2">
    <name type="scientific">Minutocellus polymorphus</name>
    <dbReference type="NCBI Taxonomy" id="265543"/>
    <lineage>
        <taxon>Eukaryota</taxon>
        <taxon>Sar</taxon>
        <taxon>Stramenopiles</taxon>
        <taxon>Ochrophyta</taxon>
        <taxon>Bacillariophyta</taxon>
        <taxon>Mediophyceae</taxon>
        <taxon>Cymatosirophycidae</taxon>
        <taxon>Cymatosirales</taxon>
        <taxon>Cymatosiraceae</taxon>
        <taxon>Minutocellus</taxon>
    </lineage>
</organism>
<gene>
    <name evidence="2" type="ORF">MPOL1434_LOCUS1064</name>
</gene>
<keyword evidence="1" id="KW-0812">Transmembrane</keyword>
<dbReference type="AlphaFoldDB" id="A0A7S0AEA2"/>
<evidence type="ECO:0000256" key="1">
    <source>
        <dbReference type="SAM" id="Phobius"/>
    </source>
</evidence>
<feature type="transmembrane region" description="Helical" evidence="1">
    <location>
        <begin position="229"/>
        <end position="249"/>
    </location>
</feature>
<feature type="transmembrane region" description="Helical" evidence="1">
    <location>
        <begin position="85"/>
        <end position="103"/>
    </location>
</feature>
<feature type="transmembrane region" description="Helical" evidence="1">
    <location>
        <begin position="115"/>
        <end position="135"/>
    </location>
</feature>